<reference evidence="2 3" key="1">
    <citation type="journal article" date="2015" name="Stand. Genomic Sci.">
        <title>Genomic Encyclopedia of Bacterial and Archaeal Type Strains, Phase III: the genomes of soil and plant-associated and newly described type strains.</title>
        <authorList>
            <person name="Whitman W.B."/>
            <person name="Woyke T."/>
            <person name="Klenk H.P."/>
            <person name="Zhou Y."/>
            <person name="Lilburn T.G."/>
            <person name="Beck B.J."/>
            <person name="De Vos P."/>
            <person name="Vandamme P."/>
            <person name="Eisen J.A."/>
            <person name="Garrity G."/>
            <person name="Hugenholtz P."/>
            <person name="Kyrpides N.C."/>
        </authorList>
    </citation>
    <scope>NUCLEOTIDE SEQUENCE [LARGE SCALE GENOMIC DNA]</scope>
    <source>
        <strain evidence="2 3">CGMCC 1.10947</strain>
    </source>
</reference>
<dbReference type="PANTHER" id="PTHR11731:SF118">
    <property type="entry name" value="BLR1971 PROTEIN"/>
    <property type="match status" value="1"/>
</dbReference>
<dbReference type="SUPFAM" id="SSF53474">
    <property type="entry name" value="alpha/beta-Hydrolases"/>
    <property type="match status" value="1"/>
</dbReference>
<evidence type="ECO:0000313" key="2">
    <source>
        <dbReference type="EMBL" id="TWH91540.1"/>
    </source>
</evidence>
<comment type="caution">
    <text evidence="2">The sequence shown here is derived from an EMBL/GenBank/DDBJ whole genome shotgun (WGS) entry which is preliminary data.</text>
</comment>
<dbReference type="InterPro" id="IPR050278">
    <property type="entry name" value="Serine_Prot_S9B/DPPIV"/>
</dbReference>
<dbReference type="GO" id="GO:0006508">
    <property type="term" value="P:proteolysis"/>
    <property type="evidence" value="ECO:0007669"/>
    <property type="project" value="InterPro"/>
</dbReference>
<dbReference type="InterPro" id="IPR001375">
    <property type="entry name" value="Peptidase_S9_cat"/>
</dbReference>
<name>A0A562K7Z8_9BRAD</name>
<gene>
    <name evidence="2" type="ORF">IQ17_07421</name>
</gene>
<evidence type="ECO:0000313" key="3">
    <source>
        <dbReference type="Proteomes" id="UP000317176"/>
    </source>
</evidence>
<dbReference type="Proteomes" id="UP000317176">
    <property type="component" value="Unassembled WGS sequence"/>
</dbReference>
<dbReference type="InterPro" id="IPR029058">
    <property type="entry name" value="AB_hydrolase_fold"/>
</dbReference>
<sequence length="194" mass="21784">MGTNNRSRAFHDIAWKNLKDAGFPDRILWHKAASAKYSWYDISNVGIFGGSAGGQNAVSALLFHSDFYKVAVANSGCYDNRMDKIWWNEQWMGWPVGIEYSLSSAIDNAHRLQGKLMLVVGEMDRNVDPSSTFQMADRLIKAGKYFDMLVVPSADHGAPGNYSELKLLDFFVRNILGQIPPNWNALPIELLKPN</sequence>
<accession>A0A562K7Z8</accession>
<dbReference type="AlphaFoldDB" id="A0A562K7Z8"/>
<organism evidence="2 3">
    <name type="scientific">Bradyrhizobium daqingense</name>
    <dbReference type="NCBI Taxonomy" id="993502"/>
    <lineage>
        <taxon>Bacteria</taxon>
        <taxon>Pseudomonadati</taxon>
        <taxon>Pseudomonadota</taxon>
        <taxon>Alphaproteobacteria</taxon>
        <taxon>Hyphomicrobiales</taxon>
        <taxon>Nitrobacteraceae</taxon>
        <taxon>Bradyrhizobium</taxon>
    </lineage>
</organism>
<protein>
    <submittedName>
        <fullName evidence="2">Prolyl oligopeptidase family protein</fullName>
    </submittedName>
</protein>
<proteinExistence type="predicted"/>
<feature type="domain" description="Peptidase S9 prolyl oligopeptidase catalytic" evidence="1">
    <location>
        <begin position="1"/>
        <end position="174"/>
    </location>
</feature>
<dbReference type="PANTHER" id="PTHR11731">
    <property type="entry name" value="PROTEASE FAMILY S9B,C DIPEPTIDYL-PEPTIDASE IV-RELATED"/>
    <property type="match status" value="1"/>
</dbReference>
<dbReference type="GO" id="GO:0008236">
    <property type="term" value="F:serine-type peptidase activity"/>
    <property type="evidence" value="ECO:0007669"/>
    <property type="project" value="InterPro"/>
</dbReference>
<dbReference type="Pfam" id="PF00326">
    <property type="entry name" value="Peptidase_S9"/>
    <property type="match status" value="1"/>
</dbReference>
<dbReference type="Gene3D" id="3.40.50.1820">
    <property type="entry name" value="alpha/beta hydrolase"/>
    <property type="match status" value="1"/>
</dbReference>
<evidence type="ECO:0000259" key="1">
    <source>
        <dbReference type="Pfam" id="PF00326"/>
    </source>
</evidence>
<keyword evidence="3" id="KW-1185">Reference proteome</keyword>
<dbReference type="EMBL" id="VLKL01000067">
    <property type="protein sequence ID" value="TWH91540.1"/>
    <property type="molecule type" value="Genomic_DNA"/>
</dbReference>